<dbReference type="GO" id="GO:0016051">
    <property type="term" value="P:carbohydrate biosynthetic process"/>
    <property type="evidence" value="ECO:0007669"/>
    <property type="project" value="InterPro"/>
</dbReference>
<dbReference type="InterPro" id="IPR005331">
    <property type="entry name" value="Sulfotransferase"/>
</dbReference>
<dbReference type="Proteomes" id="UP000283734">
    <property type="component" value="Unassembled WGS sequence"/>
</dbReference>
<dbReference type="Pfam" id="PF03567">
    <property type="entry name" value="Sulfotransfer_2"/>
    <property type="match status" value="1"/>
</dbReference>
<keyword evidence="3" id="KW-0812">Transmembrane</keyword>
<evidence type="ECO:0000256" key="1">
    <source>
        <dbReference type="ARBA" id="ARBA00004323"/>
    </source>
</evidence>
<comment type="subcellular location">
    <subcellularLocation>
        <location evidence="1">Golgi apparatus membrane</location>
        <topology evidence="1">Single-pass type II membrane protein</topology>
    </subcellularLocation>
</comment>
<accession>A0A418XX69</accession>
<keyword evidence="7" id="KW-0325">Glycoprotein</keyword>
<evidence type="ECO:0000256" key="3">
    <source>
        <dbReference type="ARBA" id="ARBA00022692"/>
    </source>
</evidence>
<protein>
    <recommendedName>
        <fullName evidence="10">Sulfotransferase family protein</fullName>
    </recommendedName>
</protein>
<proteinExistence type="predicted"/>
<name>A0A418XX69_9GAMM</name>
<keyword evidence="9" id="KW-1185">Reference proteome</keyword>
<dbReference type="GO" id="GO:0008146">
    <property type="term" value="F:sulfotransferase activity"/>
    <property type="evidence" value="ECO:0007669"/>
    <property type="project" value="InterPro"/>
</dbReference>
<keyword evidence="6" id="KW-0472">Membrane</keyword>
<dbReference type="EMBL" id="QYYA01000003">
    <property type="protein sequence ID" value="RJG17436.1"/>
    <property type="molecule type" value="Genomic_DNA"/>
</dbReference>
<keyword evidence="4" id="KW-1133">Transmembrane helix</keyword>
<evidence type="ECO:0008006" key="10">
    <source>
        <dbReference type="Google" id="ProtNLM"/>
    </source>
</evidence>
<evidence type="ECO:0000256" key="2">
    <source>
        <dbReference type="ARBA" id="ARBA00022679"/>
    </source>
</evidence>
<comment type="caution">
    <text evidence="8">The sequence shown here is derived from an EMBL/GenBank/DDBJ whole genome shotgun (WGS) entry which is preliminary data.</text>
</comment>
<dbReference type="RefSeq" id="WP_119918196.1">
    <property type="nucleotide sequence ID" value="NZ_QYYA01000003.1"/>
</dbReference>
<dbReference type="PANTHER" id="PTHR12137">
    <property type="entry name" value="CARBOHYDRATE SULFOTRANSFERASE"/>
    <property type="match status" value="1"/>
</dbReference>
<evidence type="ECO:0000256" key="6">
    <source>
        <dbReference type="ARBA" id="ARBA00023136"/>
    </source>
</evidence>
<dbReference type="GO" id="GO:0016020">
    <property type="term" value="C:membrane"/>
    <property type="evidence" value="ECO:0007669"/>
    <property type="project" value="InterPro"/>
</dbReference>
<gene>
    <name evidence="8" type="ORF">D4A39_12025</name>
</gene>
<organism evidence="8 9">
    <name type="scientific">Alcanivorax profundi</name>
    <dbReference type="NCBI Taxonomy" id="2338368"/>
    <lineage>
        <taxon>Bacteria</taxon>
        <taxon>Pseudomonadati</taxon>
        <taxon>Pseudomonadota</taxon>
        <taxon>Gammaproteobacteria</taxon>
        <taxon>Oceanospirillales</taxon>
        <taxon>Alcanivoracaceae</taxon>
        <taxon>Alcanivorax</taxon>
    </lineage>
</organism>
<evidence type="ECO:0000256" key="5">
    <source>
        <dbReference type="ARBA" id="ARBA00023034"/>
    </source>
</evidence>
<evidence type="ECO:0000256" key="4">
    <source>
        <dbReference type="ARBA" id="ARBA00022989"/>
    </source>
</evidence>
<evidence type="ECO:0000256" key="7">
    <source>
        <dbReference type="ARBA" id="ARBA00023180"/>
    </source>
</evidence>
<dbReference type="AlphaFoldDB" id="A0A418XX69"/>
<evidence type="ECO:0000313" key="9">
    <source>
        <dbReference type="Proteomes" id="UP000283734"/>
    </source>
</evidence>
<keyword evidence="5" id="KW-0333">Golgi apparatus</keyword>
<dbReference type="InterPro" id="IPR018011">
    <property type="entry name" value="Carb_sulfotrans_8-10"/>
</dbReference>
<evidence type="ECO:0000313" key="8">
    <source>
        <dbReference type="EMBL" id="RJG17436.1"/>
    </source>
</evidence>
<dbReference type="OrthoDB" id="288532at2"/>
<sequence length="260" mass="30430">MGEKVDFMKFFTVALFDRLRRVVKLIVHAGKFFVAGKIEKPDYLIVEDVGVAYLVMPKAACTSIKRSMVAAAEGEQVANNVEKRRAAIARLMIRGKVKGLEDKYVFTYVRNPFARLVSAYINKFEDMEKIKRSGFLYDEYLGGYLKLSDSFEEFVRKIAKIPDRVCDRHFMSQSYLVDHLAPHKPQDIFKLEEINESYPSLVERFGFSSLEFANRSASYDYRDYYKNKDILDLVFNRYREDVERFGYQSDYQAIKEYMAN</sequence>
<dbReference type="PANTHER" id="PTHR12137:SF54">
    <property type="entry name" value="CARBOHYDRATE SULFOTRANSFERASE"/>
    <property type="match status" value="1"/>
</dbReference>
<reference evidence="8 9" key="1">
    <citation type="submission" date="2018-09" db="EMBL/GenBank/DDBJ databases">
        <title>Alcanivorax profundi sp. nov., isolated from 1000 m-depth seawater of the Mariana Trench.</title>
        <authorList>
            <person name="Liu J."/>
        </authorList>
    </citation>
    <scope>NUCLEOTIDE SEQUENCE [LARGE SCALE GENOMIC DNA]</scope>
    <source>
        <strain evidence="8 9">MTEO17</strain>
    </source>
</reference>
<keyword evidence="2" id="KW-0808">Transferase</keyword>